<evidence type="ECO:0000313" key="2">
    <source>
        <dbReference type="EMBL" id="CAL1366112.1"/>
    </source>
</evidence>
<accession>A0AAV2D306</accession>
<feature type="transmembrane region" description="Helical" evidence="1">
    <location>
        <begin position="580"/>
        <end position="599"/>
    </location>
</feature>
<gene>
    <name evidence="2" type="ORF">LTRI10_LOCUS10487</name>
</gene>
<feature type="transmembrane region" description="Helical" evidence="1">
    <location>
        <begin position="538"/>
        <end position="560"/>
    </location>
</feature>
<protein>
    <submittedName>
        <fullName evidence="2">Uncharacterized protein</fullName>
    </submittedName>
</protein>
<dbReference type="AlphaFoldDB" id="A0AAV2D306"/>
<name>A0AAV2D306_9ROSI</name>
<dbReference type="InterPro" id="IPR004158">
    <property type="entry name" value="DUF247_pln"/>
</dbReference>
<keyword evidence="1" id="KW-1133">Transmembrane helix</keyword>
<evidence type="ECO:0000313" key="3">
    <source>
        <dbReference type="Proteomes" id="UP001497516"/>
    </source>
</evidence>
<dbReference type="PANTHER" id="PTHR31549">
    <property type="entry name" value="PROTEIN, PUTATIVE (DUF247)-RELATED-RELATED"/>
    <property type="match status" value="1"/>
</dbReference>
<dbReference type="Proteomes" id="UP001497516">
    <property type="component" value="Chromosome 2"/>
</dbReference>
<proteinExistence type="predicted"/>
<keyword evidence="1" id="KW-0472">Membrane</keyword>
<evidence type="ECO:0000256" key="1">
    <source>
        <dbReference type="SAM" id="Phobius"/>
    </source>
</evidence>
<dbReference type="Pfam" id="PF03140">
    <property type="entry name" value="DUF247"/>
    <property type="match status" value="1"/>
</dbReference>
<organism evidence="2 3">
    <name type="scientific">Linum trigynum</name>
    <dbReference type="NCBI Taxonomy" id="586398"/>
    <lineage>
        <taxon>Eukaryota</taxon>
        <taxon>Viridiplantae</taxon>
        <taxon>Streptophyta</taxon>
        <taxon>Embryophyta</taxon>
        <taxon>Tracheophyta</taxon>
        <taxon>Spermatophyta</taxon>
        <taxon>Magnoliopsida</taxon>
        <taxon>eudicotyledons</taxon>
        <taxon>Gunneridae</taxon>
        <taxon>Pentapetalae</taxon>
        <taxon>rosids</taxon>
        <taxon>fabids</taxon>
        <taxon>Malpighiales</taxon>
        <taxon>Linaceae</taxon>
        <taxon>Linum</taxon>
    </lineage>
</organism>
<reference evidence="2 3" key="1">
    <citation type="submission" date="2024-04" db="EMBL/GenBank/DDBJ databases">
        <authorList>
            <person name="Fracassetti M."/>
        </authorList>
    </citation>
    <scope>NUCLEOTIDE SEQUENCE [LARGE SCALE GENOMIC DNA]</scope>
</reference>
<dbReference type="EMBL" id="OZ034815">
    <property type="protein sequence ID" value="CAL1366112.1"/>
    <property type="molecule type" value="Genomic_DNA"/>
</dbReference>
<keyword evidence="1" id="KW-0812">Transmembrane</keyword>
<keyword evidence="3" id="KW-1185">Reference proteome</keyword>
<dbReference type="PANTHER" id="PTHR31549:SF25">
    <property type="entry name" value="PROTEIN, PUTATIVE (DUF247)-RELATED"/>
    <property type="match status" value="1"/>
</dbReference>
<sequence>MAYSSGDESILKSAVAGGEWAKQMKEQLEDLEPHQLVPSIFQVPGYLRIWDPKSYTPPLVGLGPFHHFRPQLWDMTAVKRRFVEQGMRRRFNSPEGGGGDDLIENFRTKAVTPLLPAIRAQYDSHLDILDSSLASLVALDSLFLVELLLLLLGGSGDGDHDEAAAYCASILMNDAVMLENQIPLFLLEEPISALLQGWHSDDGEAGLFPAEDELSRVYQHLSPLQFSRLPGDNHPRRHLLECFYFQIVGGGGAVQDQAAATTSFLRILEMAPPGLLNKVESTAVEFNVFDLFYDAFEAAGAKILKRAGMFWLARIALAAIGAIRARLPYDEASIPAASLLARHLDLRILPAEDAVSSSFRAMVSFDEQKRTLRLPVLTLKPNCGTLLRNLVAYEHMTRTDDARVLIGYFKLIAGLTRTLEDMRLLRRAGVIVAGGGDWSALKLFFSQMPPVALDMATLEDLAHADVMAKMAAAEELEAAVNEMKAATMEAGTKLGATAAAKGVASRTALDPQIQALVCCYNREPGVIARNRRLRWMKLGLKIAAVALLIYVAVACVAVITETVYKLVSLDCLYQWPCCPGGLFSALITLVTGGFILNLVRALL</sequence>